<proteinExistence type="predicted"/>
<feature type="region of interest" description="Disordered" evidence="2">
    <location>
        <begin position="902"/>
        <end position="931"/>
    </location>
</feature>
<feature type="region of interest" description="Disordered" evidence="2">
    <location>
        <begin position="938"/>
        <end position="957"/>
    </location>
</feature>
<keyword evidence="1" id="KW-0067">ATP-binding</keyword>
<dbReference type="PANTHER" id="PTHR10887:SF341">
    <property type="entry name" value="NFX1-TYPE ZINC FINGER-CONTAINING PROTEIN 1"/>
    <property type="match status" value="1"/>
</dbReference>
<dbReference type="InterPro" id="IPR027417">
    <property type="entry name" value="P-loop_NTPase"/>
</dbReference>
<keyword evidence="6" id="KW-1185">Reference proteome</keyword>
<reference evidence="5" key="1">
    <citation type="submission" date="2023-06" db="EMBL/GenBank/DDBJ databases">
        <title>Draft genome of Marssonina rosae.</title>
        <authorList>
            <person name="Cheng Q."/>
        </authorList>
    </citation>
    <scope>NUCLEOTIDE SEQUENCE</scope>
    <source>
        <strain evidence="5">R4</strain>
    </source>
</reference>
<sequence length="1038" mass="115188">MSVPRAPLVNLGLPLEDADIELEQLRDLEASGEAHEEKESDFGLNGMWVGFERRFTGRHSPLVHGEYVKQQLKKCENMYEIPQARRGEVYRYFEKEMYATITTSLRQIFQKYKRCVDDYSVTKSMCSINLIKGLGIKVIGCTTTGLSKYRGLLSALQPRTLLIEEAAETLEGKIIAGLFDSLEQLILVGDHQQLQASCTIHALEEAPYYLSVSMFERLVNNSMPYVMLNKQRRMITDIRRLLCIEPRPFYTSLDDHATVLDRVHNRPPIPGMGGLDTYFFHHTWGESLSADRSRSNLMEAEMVAGFFNYLKLNGVDPSKITILTFYNGQRKLIIKTLKQHVGLRDVVYFKVFTVDSYQGEENDVILLSLVRSNNSMGIGFLDNKNRLVVALSRARRGLYLFGNAVTLTGAESDHNFLGRDELWLPLALHMKKQGRFNLDGGMPITCKRHGVQTAIYNVDAWIDNHGGCNSPCNQGPLPCRHPCQLKCHPYDHARVICRMACEQVLSCGHGCSRNCSETCVCDACYIAPNALVDPMLPDRWDYSPYSGSSASSISPKKSVTRTAGSHGLDRRRVNFDQNAPPPLFTGSDVRQGIYSSGQMGLISKDFELRSCRSTLDDSSSYRRVQGNEFWSPAVPYATNRYYPQYSEPAQNLITKAWKDWNPEKDDEMRAEEIRRNAARAPNKDHSTTVIKETYRPVTIKNGIRTADPSGTRRIIIPRGEGLNAYEASQTSRPARAALNKNPNLSKHGSQQGLTHRFSKLQSGGTKEDGQVCGGNYGSQPRSATVQKEPPTWNASPAPGTRLGPSTSHSSSTLGLENPADVSRLTSYSLLDDPIVFSAPAPPPPCEIRYHTASPREASSEISVFSLPSPVLAAQHAQALDQQARMPPILRTHRAMSYDRVNPHMKAPQSNSPQQPSLAPRNLMDESSDISSLDLSPALSSAAMTGESPRPEAGNAGQGFGALLSAVKNTQNHATSTPFHSTQSDTSVDASDLMLFAQDSQVCHQYVPPQGSPFLANDMVNLTSPLQKANEAEDLIDFN</sequence>
<dbReference type="EMBL" id="JAUBYV010000009">
    <property type="protein sequence ID" value="KAK2624874.1"/>
    <property type="molecule type" value="Genomic_DNA"/>
</dbReference>
<evidence type="ECO:0000313" key="5">
    <source>
        <dbReference type="EMBL" id="KAK2624874.1"/>
    </source>
</evidence>
<feature type="domain" description="DNA2/NAM7 helicase helicase" evidence="3">
    <location>
        <begin position="136"/>
        <end position="197"/>
    </location>
</feature>
<dbReference type="Pfam" id="PF13086">
    <property type="entry name" value="AAA_11"/>
    <property type="match status" value="1"/>
</dbReference>
<comment type="caution">
    <text evidence="5">The sequence shown here is derived from an EMBL/GenBank/DDBJ whole genome shotgun (WGS) entry which is preliminary data.</text>
</comment>
<evidence type="ECO:0000313" key="6">
    <source>
        <dbReference type="Proteomes" id="UP001285354"/>
    </source>
</evidence>
<name>A0AAD9WDI4_9HELO</name>
<dbReference type="GO" id="GO:0004386">
    <property type="term" value="F:helicase activity"/>
    <property type="evidence" value="ECO:0007669"/>
    <property type="project" value="InterPro"/>
</dbReference>
<dbReference type="CDD" id="cd18808">
    <property type="entry name" value="SF1_C_Upf1"/>
    <property type="match status" value="1"/>
</dbReference>
<keyword evidence="1" id="KW-0378">Hydrolase</keyword>
<dbReference type="InterPro" id="IPR045055">
    <property type="entry name" value="DNA2/NAM7-like"/>
</dbReference>
<dbReference type="Pfam" id="PF13087">
    <property type="entry name" value="AAA_12"/>
    <property type="match status" value="1"/>
</dbReference>
<accession>A0AAD9WDI4</accession>
<feature type="compositionally biased region" description="Polar residues" evidence="2">
    <location>
        <begin position="803"/>
        <end position="814"/>
    </location>
</feature>
<evidence type="ECO:0000256" key="1">
    <source>
        <dbReference type="ARBA" id="ARBA00022806"/>
    </source>
</evidence>
<dbReference type="AlphaFoldDB" id="A0AAD9WDI4"/>
<evidence type="ECO:0000256" key="2">
    <source>
        <dbReference type="SAM" id="MobiDB-lite"/>
    </source>
</evidence>
<dbReference type="SUPFAM" id="SSF52540">
    <property type="entry name" value="P-loop containing nucleoside triphosphate hydrolases"/>
    <property type="match status" value="1"/>
</dbReference>
<dbReference type="GO" id="GO:0031380">
    <property type="term" value="C:nuclear RNA-directed RNA polymerase complex"/>
    <property type="evidence" value="ECO:0007669"/>
    <property type="project" value="TreeGrafter"/>
</dbReference>
<protein>
    <submittedName>
        <fullName evidence="5">Uncharacterized protein</fullName>
    </submittedName>
</protein>
<dbReference type="InterPro" id="IPR041679">
    <property type="entry name" value="DNA2/NAM7-like_C"/>
</dbReference>
<keyword evidence="1" id="KW-0547">Nucleotide-binding</keyword>
<dbReference type="GO" id="GO:0031048">
    <property type="term" value="P:regulatory ncRNA-mediated heterochromatin formation"/>
    <property type="evidence" value="ECO:0007669"/>
    <property type="project" value="TreeGrafter"/>
</dbReference>
<feature type="compositionally biased region" description="Polar residues" evidence="2">
    <location>
        <begin position="907"/>
        <end position="916"/>
    </location>
</feature>
<organism evidence="5 6">
    <name type="scientific">Diplocarpon rosae</name>
    <dbReference type="NCBI Taxonomy" id="946125"/>
    <lineage>
        <taxon>Eukaryota</taxon>
        <taxon>Fungi</taxon>
        <taxon>Dikarya</taxon>
        <taxon>Ascomycota</taxon>
        <taxon>Pezizomycotina</taxon>
        <taxon>Leotiomycetes</taxon>
        <taxon>Helotiales</taxon>
        <taxon>Drepanopezizaceae</taxon>
        <taxon>Diplocarpon</taxon>
    </lineage>
</organism>
<dbReference type="Proteomes" id="UP001285354">
    <property type="component" value="Unassembled WGS sequence"/>
</dbReference>
<dbReference type="InterPro" id="IPR041677">
    <property type="entry name" value="DNA2/NAM7_AAA_11"/>
</dbReference>
<gene>
    <name evidence="5" type="ORF">QTJ16_006067</name>
</gene>
<dbReference type="Gene3D" id="3.40.50.300">
    <property type="entry name" value="P-loop containing nucleotide triphosphate hydrolases"/>
    <property type="match status" value="2"/>
</dbReference>
<dbReference type="PANTHER" id="PTHR10887">
    <property type="entry name" value="DNA2/NAM7 HELICASE FAMILY"/>
    <property type="match status" value="1"/>
</dbReference>
<evidence type="ECO:0000259" key="3">
    <source>
        <dbReference type="Pfam" id="PF13086"/>
    </source>
</evidence>
<feature type="region of interest" description="Disordered" evidence="2">
    <location>
        <begin position="760"/>
        <end position="817"/>
    </location>
</feature>
<evidence type="ECO:0000259" key="4">
    <source>
        <dbReference type="Pfam" id="PF13087"/>
    </source>
</evidence>
<dbReference type="InterPro" id="IPR047187">
    <property type="entry name" value="SF1_C_Upf1"/>
</dbReference>
<keyword evidence="1" id="KW-0347">Helicase</keyword>
<feature type="domain" description="DNA2/NAM7 helicase-like C-terminal" evidence="4">
    <location>
        <begin position="210"/>
        <end position="404"/>
    </location>
</feature>